<dbReference type="Proteomes" id="UP001169069">
    <property type="component" value="Unassembled WGS sequence"/>
</dbReference>
<organism evidence="1 2">
    <name type="scientific">Sulfurovum zhangzhouensis</name>
    <dbReference type="NCBI Taxonomy" id="3019067"/>
    <lineage>
        <taxon>Bacteria</taxon>
        <taxon>Pseudomonadati</taxon>
        <taxon>Campylobacterota</taxon>
        <taxon>Epsilonproteobacteria</taxon>
        <taxon>Campylobacterales</taxon>
        <taxon>Sulfurovaceae</taxon>
        <taxon>Sulfurovum</taxon>
    </lineage>
</organism>
<protein>
    <submittedName>
        <fullName evidence="1">Uncharacterized protein</fullName>
    </submittedName>
</protein>
<dbReference type="RefSeq" id="WP_289413827.1">
    <property type="nucleotide sequence ID" value="NZ_JAQIBD010000002.1"/>
</dbReference>
<keyword evidence="2" id="KW-1185">Reference proteome</keyword>
<sequence length="108" mass="11937">MRTTHKQALSFITTKISEVEPNATAREVKIIEHEIEGMAETVKIIARVDDDDTVVSDALIEGLKGLTFDATNGVSFLGTKMDWGRDKMDFVLLIFSVDMMKNCGVNNG</sequence>
<evidence type="ECO:0000313" key="1">
    <source>
        <dbReference type="EMBL" id="MDM5272081.1"/>
    </source>
</evidence>
<name>A0ABT7QZ07_9BACT</name>
<accession>A0ABT7QZ07</accession>
<reference evidence="1" key="1">
    <citation type="submission" date="2023-01" db="EMBL/GenBank/DDBJ databases">
        <title>Sulfurovum sp. zt1-1 genome assembly.</title>
        <authorList>
            <person name="Wang J."/>
        </authorList>
    </citation>
    <scope>NUCLEOTIDE SEQUENCE</scope>
    <source>
        <strain evidence="1">Zt1-1</strain>
    </source>
</reference>
<comment type="caution">
    <text evidence="1">The sequence shown here is derived from an EMBL/GenBank/DDBJ whole genome shotgun (WGS) entry which is preliminary data.</text>
</comment>
<evidence type="ECO:0000313" key="2">
    <source>
        <dbReference type="Proteomes" id="UP001169069"/>
    </source>
</evidence>
<dbReference type="EMBL" id="JAQIBD010000002">
    <property type="protein sequence ID" value="MDM5272081.1"/>
    <property type="molecule type" value="Genomic_DNA"/>
</dbReference>
<proteinExistence type="predicted"/>
<gene>
    <name evidence="1" type="ORF">PGH07_07805</name>
</gene>